<reference evidence="6 7" key="1">
    <citation type="journal article" date="2011" name="Proc. Natl. Acad. Sci. U.S.A.">
        <title>Niche of harmful alga Aureococcus anophagefferens revealed through ecogenomics.</title>
        <authorList>
            <person name="Gobler C.J."/>
            <person name="Berry D.L."/>
            <person name="Dyhrman S.T."/>
            <person name="Wilhelm S.W."/>
            <person name="Salamov A."/>
            <person name="Lobanov A.V."/>
            <person name="Zhang Y."/>
            <person name="Collier J.L."/>
            <person name="Wurch L.L."/>
            <person name="Kustka A.B."/>
            <person name="Dill B.D."/>
            <person name="Shah M."/>
            <person name="VerBerkmoes N.C."/>
            <person name="Kuo A."/>
            <person name="Terry A."/>
            <person name="Pangilinan J."/>
            <person name="Lindquist E.A."/>
            <person name="Lucas S."/>
            <person name="Paulsen I.T."/>
            <person name="Hattenrath-Lehmann T.K."/>
            <person name="Talmage S.C."/>
            <person name="Walker E.A."/>
            <person name="Koch F."/>
            <person name="Burson A.M."/>
            <person name="Marcoval M.A."/>
            <person name="Tang Y.Z."/>
            <person name="Lecleir G.R."/>
            <person name="Coyne K.J."/>
            <person name="Berg G.M."/>
            <person name="Bertrand E.M."/>
            <person name="Saito M.A."/>
            <person name="Gladyshev V.N."/>
            <person name="Grigoriev I.V."/>
        </authorList>
    </citation>
    <scope>NUCLEOTIDE SEQUENCE [LARGE SCALE GENOMIC DNA]</scope>
    <source>
        <strain evidence="7">CCMP 1984</strain>
    </source>
</reference>
<evidence type="ECO:0000256" key="3">
    <source>
        <dbReference type="ARBA" id="ARBA00023242"/>
    </source>
</evidence>
<dbReference type="GO" id="GO:0003700">
    <property type="term" value="F:DNA-binding transcription factor activity"/>
    <property type="evidence" value="ECO:0007669"/>
    <property type="project" value="InterPro"/>
</dbReference>
<comment type="similarity">
    <text evidence="4">Belongs to the HSF family.</text>
</comment>
<dbReference type="KEGG" id="aaf:AURANDRAFT_17549"/>
<accession>F0YA40</accession>
<dbReference type="Pfam" id="PF00447">
    <property type="entry name" value="HSF_DNA-bind"/>
    <property type="match status" value="1"/>
</dbReference>
<feature type="domain" description="HSF-type DNA-binding" evidence="5">
    <location>
        <begin position="4"/>
        <end position="83"/>
    </location>
</feature>
<evidence type="ECO:0000256" key="2">
    <source>
        <dbReference type="ARBA" id="ARBA00023125"/>
    </source>
</evidence>
<feature type="non-terminal residue" evidence="6">
    <location>
        <position position="83"/>
    </location>
</feature>
<dbReference type="GO" id="GO:0005634">
    <property type="term" value="C:nucleus"/>
    <property type="evidence" value="ECO:0007669"/>
    <property type="project" value="UniProtKB-SubCell"/>
</dbReference>
<proteinExistence type="inferred from homology"/>
<dbReference type="SMART" id="SM00415">
    <property type="entry name" value="HSF"/>
    <property type="match status" value="1"/>
</dbReference>
<dbReference type="EMBL" id="GL833129">
    <property type="protein sequence ID" value="EGB08069.1"/>
    <property type="molecule type" value="Genomic_DNA"/>
</dbReference>
<evidence type="ECO:0000259" key="5">
    <source>
        <dbReference type="SMART" id="SM00415"/>
    </source>
</evidence>
<feature type="non-terminal residue" evidence="6">
    <location>
        <position position="1"/>
    </location>
</feature>
<dbReference type="PANTHER" id="PTHR10015:SF427">
    <property type="entry name" value="HEAT SHOCK FACTOR PROTEIN"/>
    <property type="match status" value="1"/>
</dbReference>
<dbReference type="RefSeq" id="XP_009037427.1">
    <property type="nucleotide sequence ID" value="XM_009039179.1"/>
</dbReference>
<dbReference type="InterPro" id="IPR036388">
    <property type="entry name" value="WH-like_DNA-bd_sf"/>
</dbReference>
<dbReference type="SUPFAM" id="SSF46785">
    <property type="entry name" value="Winged helix' DNA-binding domain"/>
    <property type="match status" value="1"/>
</dbReference>
<dbReference type="GO" id="GO:0043565">
    <property type="term" value="F:sequence-specific DNA binding"/>
    <property type="evidence" value="ECO:0007669"/>
    <property type="project" value="InterPro"/>
</dbReference>
<sequence>RYSDVPEDEAIVSWCEDGRAFIVRDRTRFCEEVLPAYFSHNKWASFTRMLNLYGFKCIKLGRWVGTYEHECFRRGEPQLLQSI</sequence>
<evidence type="ECO:0000313" key="7">
    <source>
        <dbReference type="Proteomes" id="UP000002729"/>
    </source>
</evidence>
<gene>
    <name evidence="6" type="ORF">AURANDRAFT_17549</name>
</gene>
<dbReference type="InParanoid" id="F0YA40"/>
<dbReference type="eggNOG" id="KOG0627">
    <property type="taxonomic scope" value="Eukaryota"/>
</dbReference>
<name>F0YA40_AURAN</name>
<keyword evidence="7" id="KW-1185">Reference proteome</keyword>
<dbReference type="PRINTS" id="PR00056">
    <property type="entry name" value="HSFDOMAIN"/>
</dbReference>
<dbReference type="OMA" id="YEHECFR"/>
<comment type="subcellular location">
    <subcellularLocation>
        <location evidence="1">Nucleus</location>
    </subcellularLocation>
</comment>
<evidence type="ECO:0000256" key="4">
    <source>
        <dbReference type="RuleBase" id="RU004020"/>
    </source>
</evidence>
<dbReference type="OrthoDB" id="60033at2759"/>
<dbReference type="Gene3D" id="1.10.10.10">
    <property type="entry name" value="Winged helix-like DNA-binding domain superfamily/Winged helix DNA-binding domain"/>
    <property type="match status" value="1"/>
</dbReference>
<dbReference type="AlphaFoldDB" id="F0YA40"/>
<organism evidence="7">
    <name type="scientific">Aureococcus anophagefferens</name>
    <name type="common">Harmful bloom alga</name>
    <dbReference type="NCBI Taxonomy" id="44056"/>
    <lineage>
        <taxon>Eukaryota</taxon>
        <taxon>Sar</taxon>
        <taxon>Stramenopiles</taxon>
        <taxon>Ochrophyta</taxon>
        <taxon>Pelagophyceae</taxon>
        <taxon>Pelagomonadales</taxon>
        <taxon>Pelagomonadaceae</taxon>
        <taxon>Aureococcus</taxon>
    </lineage>
</organism>
<evidence type="ECO:0000256" key="1">
    <source>
        <dbReference type="ARBA" id="ARBA00004123"/>
    </source>
</evidence>
<dbReference type="Proteomes" id="UP000002729">
    <property type="component" value="Unassembled WGS sequence"/>
</dbReference>
<dbReference type="PANTHER" id="PTHR10015">
    <property type="entry name" value="HEAT SHOCK TRANSCRIPTION FACTOR"/>
    <property type="match status" value="1"/>
</dbReference>
<dbReference type="GeneID" id="20218849"/>
<dbReference type="InterPro" id="IPR000232">
    <property type="entry name" value="HSF_DNA-bd"/>
</dbReference>
<keyword evidence="2" id="KW-0238">DNA-binding</keyword>
<evidence type="ECO:0000313" key="6">
    <source>
        <dbReference type="EMBL" id="EGB08069.1"/>
    </source>
</evidence>
<keyword evidence="3" id="KW-0539">Nucleus</keyword>
<dbReference type="InterPro" id="IPR036390">
    <property type="entry name" value="WH_DNA-bd_sf"/>
</dbReference>
<protein>
    <recommendedName>
        <fullName evidence="5">HSF-type DNA-binding domain-containing protein</fullName>
    </recommendedName>
</protein>